<dbReference type="InterPro" id="IPR023772">
    <property type="entry name" value="DNA-bd_HTH_TetR-type_CS"/>
</dbReference>
<dbReference type="Proteomes" id="UP001519363">
    <property type="component" value="Unassembled WGS sequence"/>
</dbReference>
<evidence type="ECO:0000256" key="1">
    <source>
        <dbReference type="ARBA" id="ARBA00023015"/>
    </source>
</evidence>
<keyword evidence="2 4" id="KW-0238">DNA-binding</keyword>
<feature type="DNA-binding region" description="H-T-H motif" evidence="4">
    <location>
        <begin position="31"/>
        <end position="50"/>
    </location>
</feature>
<feature type="domain" description="HTH tetR-type" evidence="5">
    <location>
        <begin position="8"/>
        <end position="68"/>
    </location>
</feature>
<dbReference type="Gene3D" id="1.10.10.60">
    <property type="entry name" value="Homeodomain-like"/>
    <property type="match status" value="1"/>
</dbReference>
<sequence>MAGRPRDPELEQRLLAAAWALLASNGYDGLTLSQVATRAGAHRTDVYRRWATKAHLVAEALAVHVPPVPELDTGALYTDLRAFLQALEAAWSASWVHGLVGLIADLARDGEAEAAFLGMARARGQRLVEAVRRAADRGEVAEMPDSAVLVLLGDLLEGPLMHRRLFERQGFGDGELDALARVGYRQLTGREAPCTN</sequence>
<dbReference type="PANTHER" id="PTHR30055:SF230">
    <property type="entry name" value="TRANSCRIPTIONAL REGULATORY PROTEIN (PROBABLY TETR-FAMILY)-RELATED"/>
    <property type="match status" value="1"/>
</dbReference>
<dbReference type="InterPro" id="IPR001647">
    <property type="entry name" value="HTH_TetR"/>
</dbReference>
<evidence type="ECO:0000256" key="2">
    <source>
        <dbReference type="ARBA" id="ARBA00023125"/>
    </source>
</evidence>
<name>A0ABS5ANR7_9PSEU</name>
<evidence type="ECO:0000259" key="5">
    <source>
        <dbReference type="PROSITE" id="PS50977"/>
    </source>
</evidence>
<evidence type="ECO:0000256" key="4">
    <source>
        <dbReference type="PROSITE-ProRule" id="PRU00335"/>
    </source>
</evidence>
<dbReference type="SUPFAM" id="SSF46689">
    <property type="entry name" value="Homeodomain-like"/>
    <property type="match status" value="1"/>
</dbReference>
<keyword evidence="3" id="KW-0804">Transcription</keyword>
<dbReference type="Gene3D" id="1.10.357.10">
    <property type="entry name" value="Tetracycline Repressor, domain 2"/>
    <property type="match status" value="1"/>
</dbReference>
<dbReference type="PRINTS" id="PR00455">
    <property type="entry name" value="HTHTETR"/>
</dbReference>
<dbReference type="InterPro" id="IPR036271">
    <property type="entry name" value="Tet_transcr_reg_TetR-rel_C_sf"/>
</dbReference>
<gene>
    <name evidence="6" type="ORF">JOF53_007102</name>
</gene>
<reference evidence="6 7" key="1">
    <citation type="submission" date="2021-03" db="EMBL/GenBank/DDBJ databases">
        <title>Sequencing the genomes of 1000 actinobacteria strains.</title>
        <authorList>
            <person name="Klenk H.-P."/>
        </authorList>
    </citation>
    <scope>NUCLEOTIDE SEQUENCE [LARGE SCALE GENOMIC DNA]</scope>
    <source>
        <strain evidence="6 7">DSM 44580</strain>
    </source>
</reference>
<dbReference type="InterPro" id="IPR050109">
    <property type="entry name" value="HTH-type_TetR-like_transc_reg"/>
</dbReference>
<evidence type="ECO:0000313" key="7">
    <source>
        <dbReference type="Proteomes" id="UP001519363"/>
    </source>
</evidence>
<evidence type="ECO:0000256" key="3">
    <source>
        <dbReference type="ARBA" id="ARBA00023163"/>
    </source>
</evidence>
<dbReference type="Pfam" id="PF00440">
    <property type="entry name" value="TetR_N"/>
    <property type="match status" value="1"/>
</dbReference>
<dbReference type="PROSITE" id="PS50977">
    <property type="entry name" value="HTH_TETR_2"/>
    <property type="match status" value="1"/>
</dbReference>
<evidence type="ECO:0000313" key="6">
    <source>
        <dbReference type="EMBL" id="MBP2478230.1"/>
    </source>
</evidence>
<organism evidence="6 7">
    <name type="scientific">Crossiella equi</name>
    <dbReference type="NCBI Taxonomy" id="130796"/>
    <lineage>
        <taxon>Bacteria</taxon>
        <taxon>Bacillati</taxon>
        <taxon>Actinomycetota</taxon>
        <taxon>Actinomycetes</taxon>
        <taxon>Pseudonocardiales</taxon>
        <taxon>Pseudonocardiaceae</taxon>
        <taxon>Crossiella</taxon>
    </lineage>
</organism>
<dbReference type="InterPro" id="IPR011075">
    <property type="entry name" value="TetR_C"/>
</dbReference>
<dbReference type="RefSeq" id="WP_086788845.1">
    <property type="nucleotide sequence ID" value="NZ_JAGIOO010000001.1"/>
</dbReference>
<dbReference type="SUPFAM" id="SSF48498">
    <property type="entry name" value="Tetracyclin repressor-like, C-terminal domain"/>
    <property type="match status" value="1"/>
</dbReference>
<comment type="caution">
    <text evidence="6">The sequence shown here is derived from an EMBL/GenBank/DDBJ whole genome shotgun (WGS) entry which is preliminary data.</text>
</comment>
<keyword evidence="7" id="KW-1185">Reference proteome</keyword>
<accession>A0ABS5ANR7</accession>
<dbReference type="Pfam" id="PF16859">
    <property type="entry name" value="TetR_C_11"/>
    <property type="match status" value="1"/>
</dbReference>
<dbReference type="EMBL" id="JAGIOO010000001">
    <property type="protein sequence ID" value="MBP2478230.1"/>
    <property type="molecule type" value="Genomic_DNA"/>
</dbReference>
<protein>
    <submittedName>
        <fullName evidence="6">AcrR family transcriptional regulator</fullName>
    </submittedName>
</protein>
<proteinExistence type="predicted"/>
<dbReference type="PANTHER" id="PTHR30055">
    <property type="entry name" value="HTH-TYPE TRANSCRIPTIONAL REGULATOR RUTR"/>
    <property type="match status" value="1"/>
</dbReference>
<keyword evidence="1" id="KW-0805">Transcription regulation</keyword>
<dbReference type="PROSITE" id="PS01081">
    <property type="entry name" value="HTH_TETR_1"/>
    <property type="match status" value="1"/>
</dbReference>
<dbReference type="InterPro" id="IPR009057">
    <property type="entry name" value="Homeodomain-like_sf"/>
</dbReference>